<evidence type="ECO:0000313" key="1">
    <source>
        <dbReference type="EMBL" id="SLN14625.1"/>
    </source>
</evidence>
<evidence type="ECO:0000313" key="2">
    <source>
        <dbReference type="Proteomes" id="UP000193963"/>
    </source>
</evidence>
<organism evidence="1 2">
    <name type="scientific">Pseudooceanicola marinus</name>
    <dbReference type="NCBI Taxonomy" id="396013"/>
    <lineage>
        <taxon>Bacteria</taxon>
        <taxon>Pseudomonadati</taxon>
        <taxon>Pseudomonadota</taxon>
        <taxon>Alphaproteobacteria</taxon>
        <taxon>Rhodobacterales</taxon>
        <taxon>Paracoccaceae</taxon>
        <taxon>Pseudooceanicola</taxon>
    </lineage>
</organism>
<protein>
    <submittedName>
        <fullName evidence="1">Uncharacterized protein</fullName>
    </submittedName>
</protein>
<name>A0A1X6YBL4_9RHOB</name>
<dbReference type="OrthoDB" id="7848234at2"/>
<gene>
    <name evidence="1" type="ORF">PSM7751_00369</name>
</gene>
<sequence length="452" mass="47239">MTPSKDSARPLPSSRRRFGPAALACRLSVLSALGPTASAMVLPLALAAGVPAWDMARAQAAGAASLVPLTSAGETPAVLRPVARPAELVGTPASATTSLAAAAVEAPDPESRSLARSVMGVLSTTTAPGRDGVVAAALAVESALNPVAEGVSPAEAVAAVTPLRPRARPEGLAATPAAWFSKPDAPCLPAAGFPDPDVRRNLASFQADAGLCLSRAGFTEHGRTWQLTVVRNLSARRGPVWAVLHDNENAAFDSALYAVRRYGGALVAVEAGESRTFQGQDPNRNFSLSASRAATCRDISAKPTPGFTRAITSFFSDRYPVLTLHNNDEGYSGAGGRGHISARRSSASMTGMMTPMPQGALSDEDNAILLADTRPFAQSPASRKATAAFHAQGVNVIYEHVRPERNDCSFSFFTRMNGLGDYYNIEAQFGAGEAQRRMVDVLMAYLGIAPLR</sequence>
<proteinExistence type="predicted"/>
<dbReference type="RefSeq" id="WP_143515548.1">
    <property type="nucleotide sequence ID" value="NZ_FWFN01000001.1"/>
</dbReference>
<dbReference type="Proteomes" id="UP000193963">
    <property type="component" value="Unassembled WGS sequence"/>
</dbReference>
<dbReference type="EMBL" id="FWFN01000001">
    <property type="protein sequence ID" value="SLN14625.1"/>
    <property type="molecule type" value="Genomic_DNA"/>
</dbReference>
<accession>A0A1X6YBL4</accession>
<reference evidence="1 2" key="1">
    <citation type="submission" date="2017-03" db="EMBL/GenBank/DDBJ databases">
        <authorList>
            <person name="Afonso C.L."/>
            <person name="Miller P.J."/>
            <person name="Scott M.A."/>
            <person name="Spackman E."/>
            <person name="Goraichik I."/>
            <person name="Dimitrov K.M."/>
            <person name="Suarez D.L."/>
            <person name="Swayne D.E."/>
        </authorList>
    </citation>
    <scope>NUCLEOTIDE SEQUENCE [LARGE SCALE GENOMIC DNA]</scope>
    <source>
        <strain evidence="1 2">CECT 7751</strain>
    </source>
</reference>
<dbReference type="AlphaFoldDB" id="A0A1X6YBL4"/>
<keyword evidence="2" id="KW-1185">Reference proteome</keyword>